<feature type="transmembrane region" description="Helical" evidence="1">
    <location>
        <begin position="7"/>
        <end position="28"/>
    </location>
</feature>
<keyword evidence="1" id="KW-0812">Transmembrane</keyword>
<gene>
    <name evidence="2" type="ORF">IAD22_04925</name>
</gene>
<proteinExistence type="predicted"/>
<reference evidence="2" key="2">
    <citation type="journal article" date="2021" name="PeerJ">
        <title>Extensive microbial diversity within the chicken gut microbiome revealed by metagenomics and culture.</title>
        <authorList>
            <person name="Gilroy R."/>
            <person name="Ravi A."/>
            <person name="Getino M."/>
            <person name="Pursley I."/>
            <person name="Horton D.L."/>
            <person name="Alikhan N.F."/>
            <person name="Baker D."/>
            <person name="Gharbi K."/>
            <person name="Hall N."/>
            <person name="Watson M."/>
            <person name="Adriaenssens E.M."/>
            <person name="Foster-Nyarko E."/>
            <person name="Jarju S."/>
            <person name="Secka A."/>
            <person name="Antonio M."/>
            <person name="Oren A."/>
            <person name="Chaudhuri R.R."/>
            <person name="La Ragione R."/>
            <person name="Hildebrand F."/>
            <person name="Pallen M.J."/>
        </authorList>
    </citation>
    <scope>NUCLEOTIDE SEQUENCE</scope>
    <source>
        <strain evidence="2">ChiGjej1B1-1684</strain>
    </source>
</reference>
<comment type="caution">
    <text evidence="2">The sequence shown here is derived from an EMBL/GenBank/DDBJ whole genome shotgun (WGS) entry which is preliminary data.</text>
</comment>
<dbReference type="EMBL" id="DVNG01000069">
    <property type="protein sequence ID" value="HIU50337.1"/>
    <property type="molecule type" value="Genomic_DNA"/>
</dbReference>
<organism evidence="2 3">
    <name type="scientific">Candidatus Limousia pullorum</name>
    <dbReference type="NCBI Taxonomy" id="2840860"/>
    <lineage>
        <taxon>Bacteria</taxon>
        <taxon>Bacillati</taxon>
        <taxon>Bacillota</taxon>
        <taxon>Clostridia</taxon>
        <taxon>Eubacteriales</taxon>
        <taxon>Oscillospiraceae</taxon>
        <taxon>Oscillospiraceae incertae sedis</taxon>
        <taxon>Candidatus Limousia</taxon>
    </lineage>
</organism>
<name>A0A9D1LYI0_9FIRM</name>
<reference evidence="2" key="1">
    <citation type="submission" date="2020-10" db="EMBL/GenBank/DDBJ databases">
        <authorList>
            <person name="Gilroy R."/>
        </authorList>
    </citation>
    <scope>NUCLEOTIDE SEQUENCE</scope>
    <source>
        <strain evidence="2">ChiGjej1B1-1684</strain>
    </source>
</reference>
<keyword evidence="1" id="KW-1133">Transmembrane helix</keyword>
<accession>A0A9D1LYI0</accession>
<keyword evidence="1" id="KW-0472">Membrane</keyword>
<evidence type="ECO:0000313" key="2">
    <source>
        <dbReference type="EMBL" id="HIU50337.1"/>
    </source>
</evidence>
<evidence type="ECO:0000256" key="1">
    <source>
        <dbReference type="SAM" id="Phobius"/>
    </source>
</evidence>
<dbReference type="AlphaFoldDB" id="A0A9D1LYI0"/>
<evidence type="ECO:0000313" key="3">
    <source>
        <dbReference type="Proteomes" id="UP000824118"/>
    </source>
</evidence>
<feature type="transmembrane region" description="Helical" evidence="1">
    <location>
        <begin position="34"/>
        <end position="53"/>
    </location>
</feature>
<dbReference type="Proteomes" id="UP000824118">
    <property type="component" value="Unassembled WGS sequence"/>
</dbReference>
<sequence length="91" mass="10113">MENKVASAFKIVAVLIFIVGVLWAIVGLANQDPFWYYVFFTALFLGLLNYGIGEGLQLLTDIKMELINKNKVKSDTPSESLVDRFAKGGKL</sequence>
<protein>
    <submittedName>
        <fullName evidence="2">Uncharacterized protein</fullName>
    </submittedName>
</protein>